<dbReference type="Proteomes" id="UP000449710">
    <property type="component" value="Unassembled WGS sequence"/>
</dbReference>
<dbReference type="Gene3D" id="3.40.50.620">
    <property type="entry name" value="HUPs"/>
    <property type="match status" value="1"/>
</dbReference>
<evidence type="ECO:0000256" key="2">
    <source>
        <dbReference type="ARBA" id="ARBA00022448"/>
    </source>
</evidence>
<dbReference type="SMART" id="SM00893">
    <property type="entry name" value="ETF"/>
    <property type="match status" value="1"/>
</dbReference>
<evidence type="ECO:0000256" key="9">
    <source>
        <dbReference type="PIRSR" id="PIRSR000089-1"/>
    </source>
</evidence>
<keyword evidence="8" id="KW-0411">Iron-sulfur</keyword>
<keyword evidence="4" id="KW-0479">Metal-binding</keyword>
<dbReference type="Gene3D" id="3.30.70.20">
    <property type="match status" value="2"/>
</dbReference>
<organism evidence="11 12">
    <name type="scientific">Isachenkonia alkalipeptolytica</name>
    <dbReference type="NCBI Taxonomy" id="2565777"/>
    <lineage>
        <taxon>Bacteria</taxon>
        <taxon>Bacillati</taxon>
        <taxon>Bacillota</taxon>
        <taxon>Clostridia</taxon>
        <taxon>Eubacteriales</taxon>
        <taxon>Clostridiaceae</taxon>
        <taxon>Isachenkonia</taxon>
    </lineage>
</organism>
<keyword evidence="3" id="KW-0285">Flavoprotein</keyword>
<dbReference type="CDD" id="cd01715">
    <property type="entry name" value="ETF_alpha"/>
    <property type="match status" value="1"/>
</dbReference>
<feature type="binding site" evidence="9">
    <location>
        <position position="285"/>
    </location>
    <ligand>
        <name>FAD</name>
        <dbReference type="ChEBI" id="CHEBI:57692"/>
    </ligand>
</feature>
<dbReference type="InterPro" id="IPR014729">
    <property type="entry name" value="Rossmann-like_a/b/a_fold"/>
</dbReference>
<gene>
    <name evidence="11" type="ORF">ISALK_03435</name>
</gene>
<keyword evidence="6" id="KW-0249">Electron transport</keyword>
<keyword evidence="2" id="KW-0813">Transport</keyword>
<dbReference type="Pfam" id="PF13237">
    <property type="entry name" value="Fer4_10"/>
    <property type="match status" value="1"/>
</dbReference>
<dbReference type="Pfam" id="PF01012">
    <property type="entry name" value="ETF"/>
    <property type="match status" value="1"/>
</dbReference>
<dbReference type="GO" id="GO:0033539">
    <property type="term" value="P:fatty acid beta-oxidation using acyl-CoA dehydrogenase"/>
    <property type="evidence" value="ECO:0007669"/>
    <property type="project" value="TreeGrafter"/>
</dbReference>
<dbReference type="PROSITE" id="PS51379">
    <property type="entry name" value="4FE4S_FER_2"/>
    <property type="match status" value="2"/>
</dbReference>
<dbReference type="GO" id="GO:0051536">
    <property type="term" value="F:iron-sulfur cluster binding"/>
    <property type="evidence" value="ECO:0007669"/>
    <property type="project" value="UniProtKB-KW"/>
</dbReference>
<evidence type="ECO:0000256" key="5">
    <source>
        <dbReference type="ARBA" id="ARBA00022827"/>
    </source>
</evidence>
<accession>A0AA43XJP3</accession>
<proteinExistence type="inferred from homology"/>
<evidence type="ECO:0000256" key="8">
    <source>
        <dbReference type="ARBA" id="ARBA00023014"/>
    </source>
</evidence>
<comment type="cofactor">
    <cofactor evidence="9">
        <name>FAD</name>
        <dbReference type="ChEBI" id="CHEBI:57692"/>
    </cofactor>
    <text evidence="9">Binds 1 FAD per dimer.</text>
</comment>
<dbReference type="InterPro" id="IPR033947">
    <property type="entry name" value="ETF_alpha_N"/>
</dbReference>
<dbReference type="InterPro" id="IPR018206">
    <property type="entry name" value="ETF_asu_C_CS"/>
</dbReference>
<feature type="domain" description="4Fe-4S ferredoxin-type" evidence="10">
    <location>
        <begin position="1"/>
        <end position="30"/>
    </location>
</feature>
<dbReference type="PIRSF" id="PIRSF000089">
    <property type="entry name" value="Electra_flavoP_a"/>
    <property type="match status" value="1"/>
</dbReference>
<keyword evidence="7" id="KW-0408">Iron</keyword>
<comment type="caution">
    <text evidence="11">The sequence shown here is derived from an EMBL/GenBank/DDBJ whole genome shotgun (WGS) entry which is preliminary data.</text>
</comment>
<dbReference type="AlphaFoldDB" id="A0AA43XJP3"/>
<reference evidence="11 12" key="1">
    <citation type="submission" date="2019-04" db="EMBL/GenBank/DDBJ databases">
        <title>Isachenkonia alkalipeptolytica gen. nov. sp. nov. a new anaerobic, alkiliphilic organothrophic bacterium capable to reduce synthesized ferrihydrite isolated from a soda lake.</title>
        <authorList>
            <person name="Toshchakov S.V."/>
            <person name="Zavarzina D.G."/>
            <person name="Zhilina T.N."/>
            <person name="Kostrikina N.A."/>
            <person name="Kublanov I.V."/>
        </authorList>
    </citation>
    <scope>NUCLEOTIDE SEQUENCE [LARGE SCALE GENOMIC DNA]</scope>
    <source>
        <strain evidence="11 12">Z-1701</strain>
    </source>
</reference>
<dbReference type="InterPro" id="IPR029035">
    <property type="entry name" value="DHS-like_NAD/FAD-binding_dom"/>
</dbReference>
<dbReference type="Gene3D" id="3.40.50.1220">
    <property type="entry name" value="TPP-binding domain"/>
    <property type="match status" value="1"/>
</dbReference>
<name>A0AA43XJP3_9CLOT</name>
<dbReference type="SUPFAM" id="SSF52467">
    <property type="entry name" value="DHS-like NAD/FAD-binding domain"/>
    <property type="match status" value="1"/>
</dbReference>
<feature type="binding site" evidence="9">
    <location>
        <position position="362"/>
    </location>
    <ligand>
        <name>FAD</name>
        <dbReference type="ChEBI" id="CHEBI:57692"/>
    </ligand>
</feature>
<evidence type="ECO:0000256" key="3">
    <source>
        <dbReference type="ARBA" id="ARBA00022630"/>
    </source>
</evidence>
<keyword evidence="12" id="KW-1185">Reference proteome</keyword>
<evidence type="ECO:0000256" key="7">
    <source>
        <dbReference type="ARBA" id="ARBA00023004"/>
    </source>
</evidence>
<dbReference type="RefSeq" id="WP_160719026.1">
    <property type="nucleotide sequence ID" value="NZ_SUMG01000002.1"/>
</dbReference>
<dbReference type="PROSITE" id="PS00696">
    <property type="entry name" value="ETF_ALPHA"/>
    <property type="match status" value="1"/>
</dbReference>
<dbReference type="GO" id="GO:0009055">
    <property type="term" value="F:electron transfer activity"/>
    <property type="evidence" value="ECO:0007669"/>
    <property type="project" value="InterPro"/>
</dbReference>
<comment type="similarity">
    <text evidence="1">Belongs to the ETF alpha-subunit/FixB family.</text>
</comment>
<dbReference type="InterPro" id="IPR001308">
    <property type="entry name" value="ETF_a/FixB"/>
</dbReference>
<feature type="binding site" evidence="9">
    <location>
        <begin position="310"/>
        <end position="311"/>
    </location>
    <ligand>
        <name>FAD</name>
        <dbReference type="ChEBI" id="CHEBI:57692"/>
    </ligand>
</feature>
<dbReference type="InterPro" id="IPR014730">
    <property type="entry name" value="ETF_a/b_N"/>
</dbReference>
<evidence type="ECO:0000313" key="11">
    <source>
        <dbReference type="EMBL" id="NBG87544.1"/>
    </source>
</evidence>
<feature type="binding site" evidence="9">
    <location>
        <begin position="341"/>
        <end position="348"/>
    </location>
    <ligand>
        <name>FAD</name>
        <dbReference type="ChEBI" id="CHEBI:57692"/>
    </ligand>
</feature>
<dbReference type="SUPFAM" id="SSF54862">
    <property type="entry name" value="4Fe-4S ferredoxins"/>
    <property type="match status" value="1"/>
</dbReference>
<dbReference type="EMBL" id="SUMG01000002">
    <property type="protein sequence ID" value="NBG87544.1"/>
    <property type="molecule type" value="Genomic_DNA"/>
</dbReference>
<feature type="binding site" evidence="9">
    <location>
        <begin position="324"/>
        <end position="328"/>
    </location>
    <ligand>
        <name>FAD</name>
        <dbReference type="ChEBI" id="CHEBI:57692"/>
    </ligand>
</feature>
<dbReference type="InterPro" id="IPR014731">
    <property type="entry name" value="ETF_asu_C"/>
</dbReference>
<dbReference type="GO" id="GO:0046872">
    <property type="term" value="F:metal ion binding"/>
    <property type="evidence" value="ECO:0007669"/>
    <property type="project" value="UniProtKB-KW"/>
</dbReference>
<evidence type="ECO:0000256" key="1">
    <source>
        <dbReference type="ARBA" id="ARBA00005817"/>
    </source>
</evidence>
<dbReference type="SUPFAM" id="SSF52402">
    <property type="entry name" value="Adenine nucleotide alpha hydrolases-like"/>
    <property type="match status" value="1"/>
</dbReference>
<dbReference type="FunFam" id="3.40.50.1220:FF:000001">
    <property type="entry name" value="Electron transfer flavoprotein, alpha subunit"/>
    <property type="match status" value="1"/>
</dbReference>
<evidence type="ECO:0000256" key="4">
    <source>
        <dbReference type="ARBA" id="ARBA00022723"/>
    </source>
</evidence>
<dbReference type="PANTHER" id="PTHR43153">
    <property type="entry name" value="ELECTRON TRANSFER FLAVOPROTEIN ALPHA"/>
    <property type="match status" value="1"/>
</dbReference>
<dbReference type="Pfam" id="PF00766">
    <property type="entry name" value="ETF_alpha"/>
    <property type="match status" value="1"/>
</dbReference>
<dbReference type="InterPro" id="IPR017896">
    <property type="entry name" value="4Fe4S_Fe-S-bd"/>
</dbReference>
<evidence type="ECO:0000256" key="6">
    <source>
        <dbReference type="ARBA" id="ARBA00022982"/>
    </source>
</evidence>
<feature type="domain" description="4Fe-4S ferredoxin-type" evidence="10">
    <location>
        <begin position="33"/>
        <end position="58"/>
    </location>
</feature>
<evidence type="ECO:0000313" key="12">
    <source>
        <dbReference type="Proteomes" id="UP000449710"/>
    </source>
</evidence>
<dbReference type="PANTHER" id="PTHR43153:SF1">
    <property type="entry name" value="ELECTRON TRANSFER FLAVOPROTEIN SUBUNIT ALPHA, MITOCHONDRIAL"/>
    <property type="match status" value="1"/>
</dbReference>
<evidence type="ECO:0000259" key="10">
    <source>
        <dbReference type="PROSITE" id="PS51379"/>
    </source>
</evidence>
<protein>
    <submittedName>
        <fullName evidence="11">Electron transfer flavoprotein subunit alpha</fullName>
    </submittedName>
</protein>
<dbReference type="GO" id="GO:0050660">
    <property type="term" value="F:flavin adenine dinucleotide binding"/>
    <property type="evidence" value="ECO:0007669"/>
    <property type="project" value="InterPro"/>
</dbReference>
<dbReference type="InterPro" id="IPR017900">
    <property type="entry name" value="4Fe4S_Fe_S_CS"/>
</dbReference>
<dbReference type="PROSITE" id="PS00198">
    <property type="entry name" value="4FE4S_FER_1"/>
    <property type="match status" value="1"/>
</dbReference>
<sequence length="394" mass="42822">MGIKILQDECVGCTLCVGACPFDAIDMIDSKAVMNDNCTNCGACVDACNFGAIIKEESQMKQMDITQYKDVWVFAEQRDGQLMDVAAELLGEGRRLAEEVGCELSAVLLGEDVRDLTDELFAYGADKVYISEGEHLKQYTTDGYTKVLSKMVEEYKPEIVLFGATHIGRDLAPRVAARVDTGLTADCTKLEIDPEEKGLMQTRPAFGGNIMATIICPKHRPQMATVRPGVMERAEKSGKREDQELIEFKNDVTEEDIRIKILDVVKAGKASVNIVDSEVIVSGGRGLEKPEGFELLQTLADKLGGVVGASRAAVESEWIDHDHQVGQTGKTVRPELYIACGISGAIQHIAGMQGAKTIVAINKNPDAPIFKIADIGIVGDVYEVLPKLIDALEK</sequence>
<keyword evidence="5 9" id="KW-0274">FAD</keyword>